<protein>
    <submittedName>
        <fullName evidence="2">Uncharacterized protein</fullName>
    </submittedName>
</protein>
<organism evidence="2 3">
    <name type="scientific">Linnemannia hyalina</name>
    <dbReference type="NCBI Taxonomy" id="64524"/>
    <lineage>
        <taxon>Eukaryota</taxon>
        <taxon>Fungi</taxon>
        <taxon>Fungi incertae sedis</taxon>
        <taxon>Mucoromycota</taxon>
        <taxon>Mortierellomycotina</taxon>
        <taxon>Mortierellomycetes</taxon>
        <taxon>Mortierellales</taxon>
        <taxon>Mortierellaceae</taxon>
        <taxon>Linnemannia</taxon>
    </lineage>
</organism>
<dbReference type="Proteomes" id="UP000707451">
    <property type="component" value="Unassembled WGS sequence"/>
</dbReference>
<gene>
    <name evidence="2" type="ORF">KI688_007387</name>
</gene>
<reference evidence="2" key="1">
    <citation type="submission" date="2021-06" db="EMBL/GenBank/DDBJ databases">
        <title>Genome Sequence of Mortierella hyaline Strain SCG-10, a Cold-Adapted, Nitrate-Reducing Fungus Isolated from Soil in Minnesota, USA.</title>
        <authorList>
            <person name="Aldossari N."/>
        </authorList>
    </citation>
    <scope>NUCLEOTIDE SEQUENCE</scope>
    <source>
        <strain evidence="2">SCG-10</strain>
    </source>
</reference>
<keyword evidence="3" id="KW-1185">Reference proteome</keyword>
<proteinExistence type="predicted"/>
<feature type="compositionally biased region" description="Basic and acidic residues" evidence="1">
    <location>
        <begin position="393"/>
        <end position="408"/>
    </location>
</feature>
<evidence type="ECO:0000313" key="2">
    <source>
        <dbReference type="EMBL" id="KAG9061401.1"/>
    </source>
</evidence>
<accession>A0A9P7XHU7</accession>
<sequence length="446" mass="51480">MKRSKPLALETASGRGLLDAILIRRAESLYYSQRARGTLLPNENILRDVLWHGRKVRISLDTFFKPKKDGGWGLIHPRSQVLALKAKWIARWKTERPGVKWQHTFETVAQYTRPLIQQDTPITHFAALPPTKMQQNPTPQAIKSRKADTLTHHILMSWTKVKALLKDGTTTDSDPREAILFGKHKSPLKEFSVRKARSTIVSGLELPQPITIADKLANPGQASFPWDWTAAQWKLIWDRVHNTNLRRKEHDLLYKLAYNRVTTNNIRKHYKEADTDGTCRRCDTGASEDNRHAFHDCPELATHWDSLHDLIKTIYPDLNDLSRTAQDRIFCWPERDNMNDYPLVYHLQTAALWSIYVTFSKLGAGEQLEPGALQSIFLQNCRTRGMEEWIRAEQQDKKNATRPIREEEAPMDPHAGKNAFYEMWHHTPHIKVTKKGPQFGDAFQPP</sequence>
<evidence type="ECO:0000256" key="1">
    <source>
        <dbReference type="SAM" id="MobiDB-lite"/>
    </source>
</evidence>
<feature type="region of interest" description="Disordered" evidence="1">
    <location>
        <begin position="393"/>
        <end position="412"/>
    </location>
</feature>
<dbReference type="AlphaFoldDB" id="A0A9P7XHU7"/>
<dbReference type="EMBL" id="JAHRHY010000024">
    <property type="protein sequence ID" value="KAG9061401.1"/>
    <property type="molecule type" value="Genomic_DNA"/>
</dbReference>
<dbReference type="OrthoDB" id="2444785at2759"/>
<evidence type="ECO:0000313" key="3">
    <source>
        <dbReference type="Proteomes" id="UP000707451"/>
    </source>
</evidence>
<name>A0A9P7XHU7_9FUNG</name>
<comment type="caution">
    <text evidence="2">The sequence shown here is derived from an EMBL/GenBank/DDBJ whole genome shotgun (WGS) entry which is preliminary data.</text>
</comment>